<dbReference type="Pfam" id="PF25019">
    <property type="entry name" value="LRR_R13L1-DRL21"/>
    <property type="match status" value="1"/>
</dbReference>
<comment type="caution">
    <text evidence="10">The sequence shown here is derived from an EMBL/GenBank/DDBJ whole genome shotgun (WGS) entry which is preliminary data.</text>
</comment>
<dbReference type="PANTHER" id="PTHR36766">
    <property type="entry name" value="PLANT BROAD-SPECTRUM MILDEW RESISTANCE PROTEIN RPW8"/>
    <property type="match status" value="1"/>
</dbReference>
<reference evidence="11" key="1">
    <citation type="submission" date="2016-06" db="EMBL/GenBank/DDBJ databases">
        <title>Parallel loss of symbiosis genes in relatives of nitrogen-fixing non-legume Parasponia.</title>
        <authorList>
            <person name="Van Velzen R."/>
            <person name="Holmer R."/>
            <person name="Bu F."/>
            <person name="Rutten L."/>
            <person name="Van Zeijl A."/>
            <person name="Liu W."/>
            <person name="Santuari L."/>
            <person name="Cao Q."/>
            <person name="Sharma T."/>
            <person name="Shen D."/>
            <person name="Roswanjaya Y."/>
            <person name="Wardhani T."/>
            <person name="Kalhor M.S."/>
            <person name="Jansen J."/>
            <person name="Van den Hoogen J."/>
            <person name="Gungor B."/>
            <person name="Hartog M."/>
            <person name="Hontelez J."/>
            <person name="Verver J."/>
            <person name="Yang W.-C."/>
            <person name="Schijlen E."/>
            <person name="Repin R."/>
            <person name="Schilthuizen M."/>
            <person name="Schranz E."/>
            <person name="Heidstra R."/>
            <person name="Miyata K."/>
            <person name="Fedorova E."/>
            <person name="Kohlen W."/>
            <person name="Bisseling T."/>
            <person name="Smit S."/>
            <person name="Geurts R."/>
        </authorList>
    </citation>
    <scope>NUCLEOTIDE SEQUENCE [LARGE SCALE GENOMIC DNA]</scope>
    <source>
        <strain evidence="11">cv. RG33-2</strain>
    </source>
</reference>
<sequence length="1216" mass="138690">MAAEMVFGAVVSSSVEYLVDKITSSDVVSYMRGKKESGFDGLVENLETTFLCLGAVLADAEQKQIRNPGVAKWLDKLQAVVDDAEDLFDEIEYDSLKLKVEAESGTSTSKVSNFFNFSNSTDEERKTKMEEILGRLENFAKQINILGLNRGVGENLWRSLPTSSLMEFEVYGRDNDKDDVMELLMSDEAGREAVCVIPIVGMGGVGKTTLAQAVFNDDEVERQFQFKAWVCVSDEFDVFKVTRTILGEADASNIKDLNLLQDKLKDKLKGKKFLIVLDDVWNENYVAWNNLKKPFKYGAQGSKIIVTTRSGNVASIMGTVPTHHLKQLTDEDCWEIFAKHASSGINGDFTSNSDLERIGREIVKKCKGLPLAATTLGGLLRSTLDVRKWERIAKSEFWELTDEQSNILPALRLSYYYLPSHLKRCFAYCSIFPKDYEFEKEELVLLWMAENLLEHPKRNMKMEEVGYEYFGDLVSRSFFQRSSSNRSHFVMHDLMVDLAKFVSRKKYLLIEEGKSYESGLMKQTRHIAYDRKCHDPQEISKSISEATCLRTFLPLELQAQYLSFESVNILVHDLLNLRCLRYLSLNGYQEVKQLPKTIGELRHLRYFDLSKTSISVLPESLSLLYNLQTLKLSQCSSLTKLPKNFHHLINLRYLDVKHSGLVEMPTQISKLKNLHKLSAFIVGKNSGASIGELGELSNLTGKLSIYNLQNVMKANDDAWAAKLRDKRHLEELKLEWGYETNDPEHERDVLENLLPNTILKQLNIVNYAGMTFPNWLGDQSFYNLIDLSLSSCKLCHTLPPLGQLPSLKTLSIVNFDALETVGLDFYGVSTSTVKSFASLESLRFYYLINWKKWSIPTDNVVAFPKLRKLDISKCSKLTRDLSSLLPSLIELSITFCSELASSLPVMPSVDKVRLCYSNTLPGFQDVRSFSCLQILEIYFCQNLEFPLHHSYESLQELSIHSSCSFIRLFPLDSFPNIRKLHIEGCENLESLSQFKGQKALSSLCIVACPNFTFFPNSKLDCPILTRLELRYCKKLKFLPNQLHSLLPSLQHLEITDCPELESFPRSTLPFSLRKLEIGYNNKVVARLRNWNLQALPNLTSFTILRCEDEDVESFPEQGLLPTTITHLKIYSLDCVKSLDERGFQELTSLKDLCIRNCPNLQTLPEEGLPTSLEELRINQCPLLEEKCEREKGEYWNKIARIAFIFINDEQVQPLSK</sequence>
<dbReference type="PRINTS" id="PR00364">
    <property type="entry name" value="DISEASERSIST"/>
</dbReference>
<feature type="domain" description="Disease resistance N-terminal" evidence="7">
    <location>
        <begin position="10"/>
        <end position="104"/>
    </location>
</feature>
<dbReference type="InterPro" id="IPR042197">
    <property type="entry name" value="Apaf_helical"/>
</dbReference>
<evidence type="ECO:0000313" key="11">
    <source>
        <dbReference type="Proteomes" id="UP000237000"/>
    </source>
</evidence>
<dbReference type="Pfam" id="PF23559">
    <property type="entry name" value="WHD_DRP"/>
    <property type="match status" value="1"/>
</dbReference>
<evidence type="ECO:0000256" key="5">
    <source>
        <dbReference type="ARBA" id="ARBA00022840"/>
    </source>
</evidence>
<evidence type="ECO:0000256" key="2">
    <source>
        <dbReference type="ARBA" id="ARBA00022737"/>
    </source>
</evidence>
<protein>
    <submittedName>
        <fullName evidence="10">NB-ARC domain, LRR domain containing protein</fullName>
    </submittedName>
</protein>
<dbReference type="Gene3D" id="3.40.50.300">
    <property type="entry name" value="P-loop containing nucleotide triphosphate hydrolases"/>
    <property type="match status" value="1"/>
</dbReference>
<dbReference type="InterPro" id="IPR058922">
    <property type="entry name" value="WHD_DRP"/>
</dbReference>
<dbReference type="GO" id="GO:0051707">
    <property type="term" value="P:response to other organism"/>
    <property type="evidence" value="ECO:0007669"/>
    <property type="project" value="UniProtKB-ARBA"/>
</dbReference>
<name>A0A2P5F1R4_TREOI</name>
<feature type="domain" description="R13L1/DRL21-like LRR repeat region" evidence="9">
    <location>
        <begin position="690"/>
        <end position="814"/>
    </location>
</feature>
<dbReference type="InterPro" id="IPR036388">
    <property type="entry name" value="WH-like_DNA-bd_sf"/>
</dbReference>
<dbReference type="Gene3D" id="1.10.8.430">
    <property type="entry name" value="Helical domain of apoptotic protease-activating factors"/>
    <property type="match status" value="1"/>
</dbReference>
<feature type="domain" description="Disease resistance protein winged helix" evidence="8">
    <location>
        <begin position="431"/>
        <end position="499"/>
    </location>
</feature>
<dbReference type="InParanoid" id="A0A2P5F1R4"/>
<dbReference type="InterPro" id="IPR002182">
    <property type="entry name" value="NB-ARC"/>
</dbReference>
<dbReference type="InterPro" id="IPR032675">
    <property type="entry name" value="LRR_dom_sf"/>
</dbReference>
<dbReference type="FunFam" id="1.10.10.10:FF:000322">
    <property type="entry name" value="Probable disease resistance protein At1g63360"/>
    <property type="match status" value="1"/>
</dbReference>
<evidence type="ECO:0000259" key="8">
    <source>
        <dbReference type="Pfam" id="PF23559"/>
    </source>
</evidence>
<dbReference type="SUPFAM" id="SSF52540">
    <property type="entry name" value="P-loop containing nucleoside triphosphate hydrolases"/>
    <property type="match status" value="1"/>
</dbReference>
<keyword evidence="11" id="KW-1185">Reference proteome</keyword>
<accession>A0A2P5F1R4</accession>
<gene>
    <name evidence="10" type="ORF">TorRG33x02_125680</name>
</gene>
<evidence type="ECO:0000259" key="6">
    <source>
        <dbReference type="Pfam" id="PF00931"/>
    </source>
</evidence>
<dbReference type="GO" id="GO:0005524">
    <property type="term" value="F:ATP binding"/>
    <property type="evidence" value="ECO:0007669"/>
    <property type="project" value="UniProtKB-KW"/>
</dbReference>
<keyword evidence="2" id="KW-0677">Repeat</keyword>
<dbReference type="AlphaFoldDB" id="A0A2P5F1R4"/>
<evidence type="ECO:0000259" key="7">
    <source>
        <dbReference type="Pfam" id="PF18052"/>
    </source>
</evidence>
<keyword evidence="1" id="KW-0433">Leucine-rich repeat</keyword>
<evidence type="ECO:0000313" key="10">
    <source>
        <dbReference type="EMBL" id="PON91737.1"/>
    </source>
</evidence>
<feature type="domain" description="NB-ARC" evidence="6">
    <location>
        <begin position="174"/>
        <end position="341"/>
    </location>
</feature>
<dbReference type="Pfam" id="PF18052">
    <property type="entry name" value="Rx_N"/>
    <property type="match status" value="1"/>
</dbReference>
<dbReference type="PANTHER" id="PTHR36766:SF51">
    <property type="entry name" value="DISEASE RESISTANCE RPP13-LIKE PROTEIN 1"/>
    <property type="match status" value="1"/>
</dbReference>
<dbReference type="GO" id="GO:0043531">
    <property type="term" value="F:ADP binding"/>
    <property type="evidence" value="ECO:0007669"/>
    <property type="project" value="InterPro"/>
</dbReference>
<dbReference type="InterPro" id="IPR056789">
    <property type="entry name" value="LRR_R13L1-DRL21"/>
</dbReference>
<keyword evidence="4" id="KW-0611">Plant defense</keyword>
<dbReference type="Proteomes" id="UP000237000">
    <property type="component" value="Unassembled WGS sequence"/>
</dbReference>
<dbReference type="OrthoDB" id="1182803at2759"/>
<dbReference type="InterPro" id="IPR027417">
    <property type="entry name" value="P-loop_NTPase"/>
</dbReference>
<dbReference type="EMBL" id="JXTC01000072">
    <property type="protein sequence ID" value="PON91737.1"/>
    <property type="molecule type" value="Genomic_DNA"/>
</dbReference>
<keyword evidence="3" id="KW-0547">Nucleotide-binding</keyword>
<dbReference type="Gene3D" id="1.20.5.4130">
    <property type="match status" value="1"/>
</dbReference>
<proteinExistence type="predicted"/>
<keyword evidence="5" id="KW-0067">ATP-binding</keyword>
<evidence type="ECO:0000256" key="3">
    <source>
        <dbReference type="ARBA" id="ARBA00022741"/>
    </source>
</evidence>
<dbReference type="Gene3D" id="1.10.10.10">
    <property type="entry name" value="Winged helix-like DNA-binding domain superfamily/Winged helix DNA-binding domain"/>
    <property type="match status" value="1"/>
</dbReference>
<dbReference type="Gene3D" id="3.80.10.10">
    <property type="entry name" value="Ribonuclease Inhibitor"/>
    <property type="match status" value="3"/>
</dbReference>
<dbReference type="SUPFAM" id="SSF52058">
    <property type="entry name" value="L domain-like"/>
    <property type="match status" value="2"/>
</dbReference>
<dbReference type="FunFam" id="3.40.50.300:FF:001091">
    <property type="entry name" value="Probable disease resistance protein At1g61300"/>
    <property type="match status" value="1"/>
</dbReference>
<dbReference type="GO" id="GO:0006952">
    <property type="term" value="P:defense response"/>
    <property type="evidence" value="ECO:0007669"/>
    <property type="project" value="UniProtKB-KW"/>
</dbReference>
<organism evidence="10 11">
    <name type="scientific">Trema orientale</name>
    <name type="common">Charcoal tree</name>
    <name type="synonym">Celtis orientalis</name>
    <dbReference type="NCBI Taxonomy" id="63057"/>
    <lineage>
        <taxon>Eukaryota</taxon>
        <taxon>Viridiplantae</taxon>
        <taxon>Streptophyta</taxon>
        <taxon>Embryophyta</taxon>
        <taxon>Tracheophyta</taxon>
        <taxon>Spermatophyta</taxon>
        <taxon>Magnoliopsida</taxon>
        <taxon>eudicotyledons</taxon>
        <taxon>Gunneridae</taxon>
        <taxon>Pentapetalae</taxon>
        <taxon>rosids</taxon>
        <taxon>fabids</taxon>
        <taxon>Rosales</taxon>
        <taxon>Cannabaceae</taxon>
        <taxon>Trema</taxon>
    </lineage>
</organism>
<evidence type="ECO:0000259" key="9">
    <source>
        <dbReference type="Pfam" id="PF25019"/>
    </source>
</evidence>
<evidence type="ECO:0000256" key="1">
    <source>
        <dbReference type="ARBA" id="ARBA00022614"/>
    </source>
</evidence>
<dbReference type="Pfam" id="PF00931">
    <property type="entry name" value="NB-ARC"/>
    <property type="match status" value="1"/>
</dbReference>
<dbReference type="InterPro" id="IPR041118">
    <property type="entry name" value="Rx_N"/>
</dbReference>
<evidence type="ECO:0000256" key="4">
    <source>
        <dbReference type="ARBA" id="ARBA00022821"/>
    </source>
</evidence>